<evidence type="ECO:0000313" key="4">
    <source>
        <dbReference type="Proteomes" id="UP000306584"/>
    </source>
</evidence>
<name>A0A4S9LVT2_AURPU</name>
<feature type="chain" id="PRO_5020919484" evidence="2">
    <location>
        <begin position="24"/>
        <end position="134"/>
    </location>
</feature>
<gene>
    <name evidence="3" type="ORF">D6D01_02071</name>
</gene>
<comment type="caution">
    <text evidence="3">The sequence shown here is derived from an EMBL/GenBank/DDBJ whole genome shotgun (WGS) entry which is preliminary data.</text>
</comment>
<evidence type="ECO:0000313" key="3">
    <source>
        <dbReference type="EMBL" id="THY33978.1"/>
    </source>
</evidence>
<dbReference type="Proteomes" id="UP000306584">
    <property type="component" value="Unassembled WGS sequence"/>
</dbReference>
<keyword evidence="2" id="KW-0732">Signal</keyword>
<feature type="region of interest" description="Disordered" evidence="1">
    <location>
        <begin position="95"/>
        <end position="120"/>
    </location>
</feature>
<reference evidence="3 4" key="1">
    <citation type="submission" date="2018-10" db="EMBL/GenBank/DDBJ databases">
        <title>Fifty Aureobasidium pullulans genomes reveal a recombining polyextremotolerant generalist.</title>
        <authorList>
            <person name="Gostincar C."/>
            <person name="Turk M."/>
            <person name="Zajc J."/>
            <person name="Gunde-Cimerman N."/>
        </authorList>
    </citation>
    <scope>NUCLEOTIDE SEQUENCE [LARGE SCALE GENOMIC DNA]</scope>
    <source>
        <strain evidence="3 4">EXF-6604</strain>
    </source>
</reference>
<feature type="compositionally biased region" description="Low complexity" evidence="1">
    <location>
        <begin position="104"/>
        <end position="119"/>
    </location>
</feature>
<feature type="signal peptide" evidence="2">
    <location>
        <begin position="1"/>
        <end position="23"/>
    </location>
</feature>
<dbReference type="EMBL" id="QZBD01000043">
    <property type="protein sequence ID" value="THY33978.1"/>
    <property type="molecule type" value="Genomic_DNA"/>
</dbReference>
<accession>A0A4S9LVT2</accession>
<proteinExistence type="predicted"/>
<evidence type="ECO:0000256" key="2">
    <source>
        <dbReference type="SAM" id="SignalP"/>
    </source>
</evidence>
<dbReference type="AlphaFoldDB" id="A0A4S9LVT2"/>
<sequence>MRRFNSLISLCFTVLVFATFALAGPLSKASSPNHANRLVKRLACSNGIKTNCGSASVGCSGSQFTVCCGTSCQCFRLAPRDNSYGSSTPIVTPDYSGKCGSGGASSSPPTGSGSSSSSGTIKNSLLCRLFKVGC</sequence>
<organism evidence="3 4">
    <name type="scientific">Aureobasidium pullulans</name>
    <name type="common">Black yeast</name>
    <name type="synonym">Pullularia pullulans</name>
    <dbReference type="NCBI Taxonomy" id="5580"/>
    <lineage>
        <taxon>Eukaryota</taxon>
        <taxon>Fungi</taxon>
        <taxon>Dikarya</taxon>
        <taxon>Ascomycota</taxon>
        <taxon>Pezizomycotina</taxon>
        <taxon>Dothideomycetes</taxon>
        <taxon>Dothideomycetidae</taxon>
        <taxon>Dothideales</taxon>
        <taxon>Saccotheciaceae</taxon>
        <taxon>Aureobasidium</taxon>
    </lineage>
</organism>
<protein>
    <submittedName>
        <fullName evidence="3">Uncharacterized protein</fullName>
    </submittedName>
</protein>
<evidence type="ECO:0000256" key="1">
    <source>
        <dbReference type="SAM" id="MobiDB-lite"/>
    </source>
</evidence>